<evidence type="ECO:0000313" key="8">
    <source>
        <dbReference type="EMBL" id="UJO16070.1"/>
    </source>
</evidence>
<dbReference type="PANTHER" id="PTHR11709:SF71">
    <property type="entry name" value="OXIDOREDUCTASE TPCJ"/>
    <property type="match status" value="1"/>
</dbReference>
<dbReference type="KEGG" id="ffu:CLAFUR5_04748"/>
<dbReference type="Pfam" id="PF07731">
    <property type="entry name" value="Cu-oxidase_2"/>
    <property type="match status" value="1"/>
</dbReference>
<evidence type="ECO:0000313" key="9">
    <source>
        <dbReference type="Proteomes" id="UP000756132"/>
    </source>
</evidence>
<evidence type="ECO:0000259" key="6">
    <source>
        <dbReference type="Pfam" id="PF07731"/>
    </source>
</evidence>
<sequence>MGLLNSYWEALLQLATTANLLDGYHSSYPQQPLNIPKHTAGLSDVSAAGVSFQVPGTGFTCSYPSMTRHQACNSAKDRSCWLKPLNRKDTRYDIHTQYDMPGDEFSPPGITREYWLEVSVDPIAPDGYLKPLGQVFNHTYPGPHLQACWGDQIVVHVTNKIVNLGTTIHWHGIRQLNTTEHDGVNGVTQCPIAFGDTYTYNFTADQYGHTWYHSHYQTQYSDGVAGPLTIYGPSSSNWDETFTPIMMQDWVHENTSIAFQQDLAGAIPIGDSLLLGGTSSYKCSALDPYCCSSCNSTRTACKAGMDPAFCCDPDDRCFKSVTNADGSVSTVRQSGGIYAKTFEAGKRYLFQLINASADAMFIFAIDDHELEVIEADLVPIKPYKTDSVFIAIGQRYQVIVHAKPLGNQDSPSKDYWIRTRIANGCGNVAQDNEETGIIRYNASSRATPSTEAHTDREVCADEPMASLSPIVPWNASDLRNSRDEYTFVASLDTKATHGAYRWEIKDDPLFLNYSSPSILNVNNPAHFEDVFQATVNYTNNAWNGGFVYLVIDGSNIQKIPGKQGVPAAHPIHLHGHDFVILAQVDSAFNGTIPPNRVQNPTRRDTALLYGGGYLALAFKLDNPGIWLVHCHIAWHASSGLALQIVERQDEILSSIGPLDATQKTCDGWHQMGLQFHQEDSGI</sequence>
<evidence type="ECO:0000259" key="5">
    <source>
        <dbReference type="Pfam" id="PF00394"/>
    </source>
</evidence>
<dbReference type="InterPro" id="IPR001117">
    <property type="entry name" value="Cu-oxidase_2nd"/>
</dbReference>
<dbReference type="InterPro" id="IPR011706">
    <property type="entry name" value="Cu-oxidase_C"/>
</dbReference>
<dbReference type="PROSITE" id="PS00079">
    <property type="entry name" value="MULTICOPPER_OXIDASE1"/>
    <property type="match status" value="1"/>
</dbReference>
<accession>A0A9Q8LEM1</accession>
<organism evidence="8 9">
    <name type="scientific">Passalora fulva</name>
    <name type="common">Tomato leaf mold</name>
    <name type="synonym">Cladosporium fulvum</name>
    <dbReference type="NCBI Taxonomy" id="5499"/>
    <lineage>
        <taxon>Eukaryota</taxon>
        <taxon>Fungi</taxon>
        <taxon>Dikarya</taxon>
        <taxon>Ascomycota</taxon>
        <taxon>Pezizomycotina</taxon>
        <taxon>Dothideomycetes</taxon>
        <taxon>Dothideomycetidae</taxon>
        <taxon>Mycosphaerellales</taxon>
        <taxon>Mycosphaerellaceae</taxon>
        <taxon>Fulvia</taxon>
    </lineage>
</organism>
<comment type="similarity">
    <text evidence="1">Belongs to the multicopper oxidase family.</text>
</comment>
<dbReference type="GO" id="GO:0005507">
    <property type="term" value="F:copper ion binding"/>
    <property type="evidence" value="ECO:0007669"/>
    <property type="project" value="InterPro"/>
</dbReference>
<name>A0A9Q8LEM1_PASFU</name>
<dbReference type="PANTHER" id="PTHR11709">
    <property type="entry name" value="MULTI-COPPER OXIDASE"/>
    <property type="match status" value="1"/>
</dbReference>
<dbReference type="InterPro" id="IPR045087">
    <property type="entry name" value="Cu-oxidase_fam"/>
</dbReference>
<dbReference type="InterPro" id="IPR002355">
    <property type="entry name" value="Cu_oxidase_Cu_BS"/>
</dbReference>
<gene>
    <name evidence="8" type="ORF">CLAFUR5_04748</name>
</gene>
<dbReference type="RefSeq" id="XP_047760436.1">
    <property type="nucleotide sequence ID" value="XM_047903896.1"/>
</dbReference>
<keyword evidence="4" id="KW-0186">Copper</keyword>
<dbReference type="AlphaFoldDB" id="A0A9Q8LEM1"/>
<keyword evidence="3" id="KW-0560">Oxidoreductase</keyword>
<evidence type="ECO:0000256" key="3">
    <source>
        <dbReference type="ARBA" id="ARBA00023002"/>
    </source>
</evidence>
<dbReference type="CDD" id="cd13901">
    <property type="entry name" value="CuRO_3_MaLCC_like"/>
    <property type="match status" value="1"/>
</dbReference>
<dbReference type="Proteomes" id="UP000756132">
    <property type="component" value="Chromosome 4"/>
</dbReference>
<evidence type="ECO:0000256" key="2">
    <source>
        <dbReference type="ARBA" id="ARBA00022723"/>
    </source>
</evidence>
<dbReference type="Gene3D" id="2.60.40.420">
    <property type="entry name" value="Cupredoxins - blue copper proteins"/>
    <property type="match status" value="3"/>
</dbReference>
<dbReference type="InterPro" id="IPR033138">
    <property type="entry name" value="Cu_oxidase_CS"/>
</dbReference>
<dbReference type="InterPro" id="IPR008972">
    <property type="entry name" value="Cupredoxin"/>
</dbReference>
<dbReference type="OrthoDB" id="2121828at2759"/>
<feature type="domain" description="Plastocyanin-like" evidence="7">
    <location>
        <begin position="122"/>
        <end position="233"/>
    </location>
</feature>
<dbReference type="EMBL" id="CP090166">
    <property type="protein sequence ID" value="UJO16070.1"/>
    <property type="molecule type" value="Genomic_DNA"/>
</dbReference>
<dbReference type="Pfam" id="PF00394">
    <property type="entry name" value="Cu-oxidase"/>
    <property type="match status" value="1"/>
</dbReference>
<evidence type="ECO:0000256" key="4">
    <source>
        <dbReference type="ARBA" id="ARBA00023008"/>
    </source>
</evidence>
<protein>
    <submittedName>
        <fullName evidence="8">Laccase-2</fullName>
    </submittedName>
</protein>
<reference evidence="8" key="1">
    <citation type="submission" date="2021-12" db="EMBL/GenBank/DDBJ databases">
        <authorList>
            <person name="Zaccaron A."/>
            <person name="Stergiopoulos I."/>
        </authorList>
    </citation>
    <scope>NUCLEOTIDE SEQUENCE</scope>
    <source>
        <strain evidence="8">Race5_Kim</strain>
    </source>
</reference>
<dbReference type="GO" id="GO:0016491">
    <property type="term" value="F:oxidoreductase activity"/>
    <property type="evidence" value="ECO:0007669"/>
    <property type="project" value="UniProtKB-KW"/>
</dbReference>
<dbReference type="Pfam" id="PF07732">
    <property type="entry name" value="Cu-oxidase_3"/>
    <property type="match status" value="1"/>
</dbReference>
<feature type="domain" description="Plastocyanin-like" evidence="5">
    <location>
        <begin position="243"/>
        <end position="442"/>
    </location>
</feature>
<evidence type="ECO:0000259" key="7">
    <source>
        <dbReference type="Pfam" id="PF07732"/>
    </source>
</evidence>
<dbReference type="CDD" id="cd13854">
    <property type="entry name" value="CuRO_1_MaLCC_like"/>
    <property type="match status" value="1"/>
</dbReference>
<dbReference type="FunFam" id="2.60.40.420:FF:000021">
    <property type="entry name" value="Extracellular dihydrogeodin oxidase/laccase"/>
    <property type="match status" value="1"/>
</dbReference>
<dbReference type="GeneID" id="71984626"/>
<feature type="domain" description="Plastocyanin-like" evidence="6">
    <location>
        <begin position="544"/>
        <end position="649"/>
    </location>
</feature>
<dbReference type="InterPro" id="IPR011707">
    <property type="entry name" value="Cu-oxidase-like_N"/>
</dbReference>
<keyword evidence="9" id="KW-1185">Reference proteome</keyword>
<keyword evidence="2" id="KW-0479">Metal-binding</keyword>
<proteinExistence type="inferred from homology"/>
<reference evidence="8" key="2">
    <citation type="journal article" date="2022" name="Microb. Genom.">
        <title>A chromosome-scale genome assembly of the tomato pathogen Cladosporium fulvum reveals a compartmentalized genome architecture and the presence of a dispensable chromosome.</title>
        <authorList>
            <person name="Zaccaron A.Z."/>
            <person name="Chen L.H."/>
            <person name="Samaras A."/>
            <person name="Stergiopoulos I."/>
        </authorList>
    </citation>
    <scope>NUCLEOTIDE SEQUENCE</scope>
    <source>
        <strain evidence="8">Race5_Kim</strain>
    </source>
</reference>
<dbReference type="SUPFAM" id="SSF49503">
    <property type="entry name" value="Cupredoxins"/>
    <property type="match status" value="3"/>
</dbReference>
<dbReference type="PROSITE" id="PS00080">
    <property type="entry name" value="MULTICOPPER_OXIDASE2"/>
    <property type="match status" value="1"/>
</dbReference>
<evidence type="ECO:0000256" key="1">
    <source>
        <dbReference type="ARBA" id="ARBA00010609"/>
    </source>
</evidence>